<evidence type="ECO:0000256" key="1">
    <source>
        <dbReference type="SAM" id="MobiDB-lite"/>
    </source>
</evidence>
<evidence type="ECO:0008006" key="4">
    <source>
        <dbReference type="Google" id="ProtNLM"/>
    </source>
</evidence>
<feature type="compositionally biased region" description="Basic residues" evidence="1">
    <location>
        <begin position="745"/>
        <end position="755"/>
    </location>
</feature>
<feature type="region of interest" description="Disordered" evidence="1">
    <location>
        <begin position="143"/>
        <end position="166"/>
    </location>
</feature>
<feature type="region of interest" description="Disordered" evidence="1">
    <location>
        <begin position="62"/>
        <end position="93"/>
    </location>
</feature>
<feature type="compositionally biased region" description="Basic and acidic residues" evidence="1">
    <location>
        <begin position="145"/>
        <end position="159"/>
    </location>
</feature>
<comment type="caution">
    <text evidence="2">The sequence shown here is derived from an EMBL/GenBank/DDBJ whole genome shotgun (WGS) entry which is preliminary data.</text>
</comment>
<reference evidence="2 3" key="1">
    <citation type="submission" date="2023-08" db="EMBL/GenBank/DDBJ databases">
        <title>A Necator americanus chromosomal reference genome.</title>
        <authorList>
            <person name="Ilik V."/>
            <person name="Petrzelkova K.J."/>
            <person name="Pardy F."/>
            <person name="Fuh T."/>
            <person name="Niatou-Singa F.S."/>
            <person name="Gouil Q."/>
            <person name="Baker L."/>
            <person name="Ritchie M.E."/>
            <person name="Jex A.R."/>
            <person name="Gazzola D."/>
            <person name="Li H."/>
            <person name="Toshio Fujiwara R."/>
            <person name="Zhan B."/>
            <person name="Aroian R.V."/>
            <person name="Pafco B."/>
            <person name="Schwarz E.M."/>
        </authorList>
    </citation>
    <scope>NUCLEOTIDE SEQUENCE [LARGE SCALE GENOMIC DNA]</scope>
    <source>
        <strain evidence="2 3">Aroian</strain>
        <tissue evidence="2">Whole animal</tissue>
    </source>
</reference>
<dbReference type="EMBL" id="JAVFWL010000004">
    <property type="protein sequence ID" value="KAK6748400.1"/>
    <property type="molecule type" value="Genomic_DNA"/>
</dbReference>
<evidence type="ECO:0000313" key="2">
    <source>
        <dbReference type="EMBL" id="KAK6748400.1"/>
    </source>
</evidence>
<gene>
    <name evidence="2" type="primary">Necator_chrIV.g14474</name>
    <name evidence="2" type="ORF">RB195_001180</name>
</gene>
<organism evidence="2 3">
    <name type="scientific">Necator americanus</name>
    <name type="common">Human hookworm</name>
    <dbReference type="NCBI Taxonomy" id="51031"/>
    <lineage>
        <taxon>Eukaryota</taxon>
        <taxon>Metazoa</taxon>
        <taxon>Ecdysozoa</taxon>
        <taxon>Nematoda</taxon>
        <taxon>Chromadorea</taxon>
        <taxon>Rhabditida</taxon>
        <taxon>Rhabditina</taxon>
        <taxon>Rhabditomorpha</taxon>
        <taxon>Strongyloidea</taxon>
        <taxon>Ancylostomatidae</taxon>
        <taxon>Bunostominae</taxon>
        <taxon>Necator</taxon>
    </lineage>
</organism>
<feature type="compositionally biased region" description="Polar residues" evidence="1">
    <location>
        <begin position="776"/>
        <end position="803"/>
    </location>
</feature>
<proteinExistence type="predicted"/>
<evidence type="ECO:0000313" key="3">
    <source>
        <dbReference type="Proteomes" id="UP001303046"/>
    </source>
</evidence>
<feature type="compositionally biased region" description="Basic and acidic residues" evidence="1">
    <location>
        <begin position="457"/>
        <end position="472"/>
    </location>
</feature>
<sequence>MSSAETSTMSCPILDKLIEDEDALRVAMHTPYVCVHCMKKRLREQFGGAEVLFPDGPPPWCKVDDEPAKEQHSLPGEQKSKKPLRNSRKAKQNTKMVIPKEEIDQYLYKRSFELSDAQLKYEIVKHKKLSKDAAHKVMIQLRQRAKAEREGPLKKDAKGKPNTVNPRELLPWCPSVKEFFPRGLFSKLTQDDQQRFLAICQSIMNAGEIRFENNLKELKLFQQQAKPEKEHMEFLILDSIENTMENNESVPATTHPLGFTHHMASAFVLERWQKRWHDESFGNKFNCSVPHCSVEWNVHSIRSDPEIRPVHLTTLLKGRVDRIQLPNLRNRCTLDASELSSFFKADTCNSNHIFDDLQVVTSLCLENDIRVAMDATTACHLMSEPFTGHDYSYSIPIRVLEKLVHGTMTNIAIVGRPLVHEAVNRTNVQRHFIKYLIKKNFVHRKTDIVSNSAASEVAEKKKETSSHDKKSGFCDPLDSILPSLDLPQNHTEKSSTRNQSANGKTYSVFSIVGTNVLVRSRPPPVCSEGHLSMKGKTLSFQPKVEYVPNAGAMRLSDAESMWNYCKGMFKQAANHGLFRAHFKGDHILQLQHWDAQNVTVIHGSELLWNGPTHRQEAKRMISAHTTLFAKLLQEIGHLPPGDFMLVNKNDGFVKIFPRAQGGEIVSEIFECNKGGIPVADVPFYIRDAFFGLEPMIPLQWQIMQKRAPGCYVAEDSKLKHAAQTQLPSTFKHKGASQSNKTDAKRSKREKRRDKKERKLAEFRAAETGQQEPLVAQDNQSSSCPSTTTKSGSPMHTETSSCGSPDQLFIEESAEMESE</sequence>
<protein>
    <recommendedName>
        <fullName evidence="4">Little elongation complex subunit 2 C-terminal domain-containing protein</fullName>
    </recommendedName>
</protein>
<feature type="compositionally biased region" description="Basic residues" evidence="1">
    <location>
        <begin position="81"/>
        <end position="92"/>
    </location>
</feature>
<feature type="region of interest" description="Disordered" evidence="1">
    <location>
        <begin position="453"/>
        <end position="474"/>
    </location>
</feature>
<dbReference type="Proteomes" id="UP001303046">
    <property type="component" value="Unassembled WGS sequence"/>
</dbReference>
<feature type="compositionally biased region" description="Basic and acidic residues" evidence="1">
    <location>
        <begin position="62"/>
        <end position="72"/>
    </location>
</feature>
<name>A0ABR1DD20_NECAM</name>
<accession>A0ABR1DD20</accession>
<keyword evidence="3" id="KW-1185">Reference proteome</keyword>
<feature type="region of interest" description="Disordered" evidence="1">
    <location>
        <begin position="725"/>
        <end position="818"/>
    </location>
</feature>